<evidence type="ECO:0000313" key="3">
    <source>
        <dbReference type="Proteomes" id="UP000232323"/>
    </source>
</evidence>
<reference evidence="2 3" key="1">
    <citation type="submission" date="2017-08" db="EMBL/GenBank/DDBJ databases">
        <title>Acidophilic green algal genome provides insights into adaptation to an acidic environment.</title>
        <authorList>
            <person name="Hirooka S."/>
            <person name="Hirose Y."/>
            <person name="Kanesaki Y."/>
            <person name="Higuchi S."/>
            <person name="Fujiwara T."/>
            <person name="Onuma R."/>
            <person name="Era A."/>
            <person name="Ohbayashi R."/>
            <person name="Uzuka A."/>
            <person name="Nozaki H."/>
            <person name="Yoshikawa H."/>
            <person name="Miyagishima S.Y."/>
        </authorList>
    </citation>
    <scope>NUCLEOTIDE SEQUENCE [LARGE SCALE GENOMIC DNA]</scope>
    <source>
        <strain evidence="2 3">NIES-2499</strain>
    </source>
</reference>
<proteinExistence type="predicted"/>
<feature type="compositionally biased region" description="Basic and acidic residues" evidence="1">
    <location>
        <begin position="123"/>
        <end position="139"/>
    </location>
</feature>
<name>A0A250X3Y3_9CHLO</name>
<sequence>MSKKKSILDELVEEDSSENDSDANDDVQKHDEEDVLAKKPKSLTLEDLQRAGFKGGPSVLLMRPPEEQQDMALNWSDGRAAKAKESENESWQERQQTHYAATQGAEETSALALKAVQHAERLREERRLEKQQQERDRKLSFSQKEKRKREEGKTSRAGSYVEEEKRLGRKFGVFSGFD</sequence>
<feature type="compositionally biased region" description="Acidic residues" evidence="1">
    <location>
        <begin position="10"/>
        <end position="25"/>
    </location>
</feature>
<comment type="caution">
    <text evidence="2">The sequence shown here is derived from an EMBL/GenBank/DDBJ whole genome shotgun (WGS) entry which is preliminary data.</text>
</comment>
<feature type="region of interest" description="Disordered" evidence="1">
    <location>
        <begin position="1"/>
        <end position="103"/>
    </location>
</feature>
<feature type="region of interest" description="Disordered" evidence="1">
    <location>
        <begin position="123"/>
        <end position="162"/>
    </location>
</feature>
<dbReference type="PANTHER" id="PTHR31833">
    <property type="entry name" value="UPF0690 PROTEIN C1ORF52"/>
    <property type="match status" value="1"/>
</dbReference>
<organism evidence="2 3">
    <name type="scientific">Chlamydomonas eustigma</name>
    <dbReference type="NCBI Taxonomy" id="1157962"/>
    <lineage>
        <taxon>Eukaryota</taxon>
        <taxon>Viridiplantae</taxon>
        <taxon>Chlorophyta</taxon>
        <taxon>core chlorophytes</taxon>
        <taxon>Chlorophyceae</taxon>
        <taxon>CS clade</taxon>
        <taxon>Chlamydomonadales</taxon>
        <taxon>Chlamydomonadaceae</taxon>
        <taxon>Chlamydomonas</taxon>
    </lineage>
</organism>
<evidence type="ECO:0000313" key="2">
    <source>
        <dbReference type="EMBL" id="GAX77629.1"/>
    </source>
</evidence>
<keyword evidence="3" id="KW-1185">Reference proteome</keyword>
<feature type="compositionally biased region" description="Basic and acidic residues" evidence="1">
    <location>
        <begin position="26"/>
        <end position="37"/>
    </location>
</feature>
<dbReference type="PANTHER" id="PTHR31833:SF2">
    <property type="entry name" value="UPF0690 PROTEIN C1ORF52"/>
    <property type="match status" value="1"/>
</dbReference>
<accession>A0A250X3Y3</accession>
<evidence type="ECO:0000256" key="1">
    <source>
        <dbReference type="SAM" id="MobiDB-lite"/>
    </source>
</evidence>
<dbReference type="STRING" id="1157962.A0A250X3Y3"/>
<feature type="compositionally biased region" description="Basic and acidic residues" evidence="1">
    <location>
        <begin position="79"/>
        <end position="96"/>
    </location>
</feature>
<gene>
    <name evidence="2" type="ORF">CEUSTIGMA_g5072.t1</name>
</gene>
<dbReference type="OrthoDB" id="1906229at2759"/>
<dbReference type="EMBL" id="BEGY01000026">
    <property type="protein sequence ID" value="GAX77629.1"/>
    <property type="molecule type" value="Genomic_DNA"/>
</dbReference>
<protein>
    <submittedName>
        <fullName evidence="2">Uncharacterized protein</fullName>
    </submittedName>
</protein>
<dbReference type="Proteomes" id="UP000232323">
    <property type="component" value="Unassembled WGS sequence"/>
</dbReference>
<dbReference type="AlphaFoldDB" id="A0A250X3Y3"/>